<dbReference type="Proteomes" id="UP000053237">
    <property type="component" value="Unassembled WGS sequence"/>
</dbReference>
<dbReference type="InParanoid" id="A0A024GME0"/>
<protein>
    <recommendedName>
        <fullName evidence="3">CCHC-type domain-containing protein</fullName>
    </recommendedName>
</protein>
<organism evidence="1 2">
    <name type="scientific">Albugo candida</name>
    <dbReference type="NCBI Taxonomy" id="65357"/>
    <lineage>
        <taxon>Eukaryota</taxon>
        <taxon>Sar</taxon>
        <taxon>Stramenopiles</taxon>
        <taxon>Oomycota</taxon>
        <taxon>Peronosporomycetes</taxon>
        <taxon>Albuginales</taxon>
        <taxon>Albuginaceae</taxon>
        <taxon>Albugo</taxon>
    </lineage>
</organism>
<comment type="caution">
    <text evidence="1">The sequence shown here is derived from an EMBL/GenBank/DDBJ whole genome shotgun (WGS) entry which is preliminary data.</text>
</comment>
<accession>A0A024GME0</accession>
<name>A0A024GME0_9STRA</name>
<evidence type="ECO:0000313" key="2">
    <source>
        <dbReference type="Proteomes" id="UP000053237"/>
    </source>
</evidence>
<reference evidence="1 2" key="1">
    <citation type="submission" date="2012-05" db="EMBL/GenBank/DDBJ databases">
        <title>Recombination and specialization in a pathogen metapopulation.</title>
        <authorList>
            <person name="Gardiner A."/>
            <person name="Kemen E."/>
            <person name="Schultz-Larsen T."/>
            <person name="MacLean D."/>
            <person name="Van Oosterhout C."/>
            <person name="Jones J.D.G."/>
        </authorList>
    </citation>
    <scope>NUCLEOTIDE SEQUENCE [LARGE SCALE GENOMIC DNA]</scope>
    <source>
        <strain evidence="1 2">Ac Nc2</strain>
    </source>
</reference>
<keyword evidence="2" id="KW-1185">Reference proteome</keyword>
<dbReference type="AlphaFoldDB" id="A0A024GME0"/>
<evidence type="ECO:0008006" key="3">
    <source>
        <dbReference type="Google" id="ProtNLM"/>
    </source>
</evidence>
<evidence type="ECO:0000313" key="1">
    <source>
        <dbReference type="EMBL" id="CCI47707.1"/>
    </source>
</evidence>
<proteinExistence type="predicted"/>
<sequence>MEYGQNILERFIKLMNYTFRCKLVGISLISMNNYLSNACDPICKIIVNIQEMDLFQAEKMLHRCYQCSKFEHKKADCWKSVIYKIKYNEHVGNRMTLYFVDTDTGSDFSMMRAVFSTHQLYKLLNIGLLIAPSLKTTDHEEKIAYVAAGYRDDFLEGAKERQVDGNEMIQLMRGLMGRFDRLEESQNKILG</sequence>
<gene>
    <name evidence="1" type="ORF">BN9_087230</name>
</gene>
<dbReference type="EMBL" id="CAIX01000183">
    <property type="protein sequence ID" value="CCI47707.1"/>
    <property type="molecule type" value="Genomic_DNA"/>
</dbReference>